<comment type="caution">
    <text evidence="2">The sequence shown here is derived from an EMBL/GenBank/DDBJ whole genome shotgun (WGS) entry which is preliminary data.</text>
</comment>
<feature type="signal peptide" evidence="1">
    <location>
        <begin position="1"/>
        <end position="19"/>
    </location>
</feature>
<feature type="chain" id="PRO_5042023936" evidence="1">
    <location>
        <begin position="20"/>
        <end position="161"/>
    </location>
</feature>
<keyword evidence="3" id="KW-1185">Reference proteome</keyword>
<proteinExistence type="predicted"/>
<evidence type="ECO:0000256" key="1">
    <source>
        <dbReference type="SAM" id="SignalP"/>
    </source>
</evidence>
<evidence type="ECO:0000313" key="3">
    <source>
        <dbReference type="Proteomes" id="UP001279734"/>
    </source>
</evidence>
<protein>
    <submittedName>
        <fullName evidence="2">Uncharacterized protein</fullName>
    </submittedName>
</protein>
<gene>
    <name evidence="2" type="ORF">Nepgr_024797</name>
</gene>
<keyword evidence="1" id="KW-0732">Signal</keyword>
<dbReference type="EMBL" id="BSYO01000025">
    <property type="protein sequence ID" value="GMH22954.1"/>
    <property type="molecule type" value="Genomic_DNA"/>
</dbReference>
<accession>A0AAD3T5S8</accession>
<evidence type="ECO:0000313" key="2">
    <source>
        <dbReference type="EMBL" id="GMH22954.1"/>
    </source>
</evidence>
<dbReference type="AlphaFoldDB" id="A0AAD3T5S8"/>
<dbReference type="Proteomes" id="UP001279734">
    <property type="component" value="Unassembled WGS sequence"/>
</dbReference>
<name>A0AAD3T5S8_NEPGR</name>
<sequence length="161" mass="17802">MSYLKPVLWLLVCEKASEAAASVVCAREMPLEILMHFVSALPHEFTDVGVFLLSGFVSLIHIVDLHYGEQLNSSVPNKEFRRYVEPGSGTAKGILEMMHLKHLKYFGEPKQICGKAGNFVRGTVGYDGWKSGSGIVGGAVGYEHGPRLRKLPVDRRTSLRD</sequence>
<reference evidence="2" key="1">
    <citation type="submission" date="2023-05" db="EMBL/GenBank/DDBJ databases">
        <title>Nepenthes gracilis genome sequencing.</title>
        <authorList>
            <person name="Fukushima K."/>
        </authorList>
    </citation>
    <scope>NUCLEOTIDE SEQUENCE</scope>
    <source>
        <strain evidence="2">SING2019-196</strain>
    </source>
</reference>
<organism evidence="2 3">
    <name type="scientific">Nepenthes gracilis</name>
    <name type="common">Slender pitcher plant</name>
    <dbReference type="NCBI Taxonomy" id="150966"/>
    <lineage>
        <taxon>Eukaryota</taxon>
        <taxon>Viridiplantae</taxon>
        <taxon>Streptophyta</taxon>
        <taxon>Embryophyta</taxon>
        <taxon>Tracheophyta</taxon>
        <taxon>Spermatophyta</taxon>
        <taxon>Magnoliopsida</taxon>
        <taxon>eudicotyledons</taxon>
        <taxon>Gunneridae</taxon>
        <taxon>Pentapetalae</taxon>
        <taxon>Caryophyllales</taxon>
        <taxon>Nepenthaceae</taxon>
        <taxon>Nepenthes</taxon>
    </lineage>
</organism>